<comment type="caution">
    <text evidence="14">The sequence shown here is derived from an EMBL/GenBank/DDBJ whole genome shotgun (WGS) entry which is preliminary data.</text>
</comment>
<keyword evidence="2" id="KW-0217">Developmental protein</keyword>
<evidence type="ECO:0000256" key="12">
    <source>
        <dbReference type="SAM" id="MobiDB-lite"/>
    </source>
</evidence>
<reference evidence="14 15" key="1">
    <citation type="submission" date="2024-02" db="EMBL/GenBank/DDBJ databases">
        <authorList>
            <person name="Daric V."/>
            <person name="Darras S."/>
        </authorList>
    </citation>
    <scope>NUCLEOTIDE SEQUENCE [LARGE SCALE GENOMIC DNA]</scope>
</reference>
<name>A0ABP0F7L1_CLALP</name>
<feature type="region of interest" description="Disordered" evidence="12">
    <location>
        <begin position="553"/>
        <end position="629"/>
    </location>
</feature>
<keyword evidence="8" id="KW-0175">Coiled coil</keyword>
<keyword evidence="6" id="KW-0524">Neurogenesis</keyword>
<dbReference type="SMART" id="SM00228">
    <property type="entry name" value="PDZ"/>
    <property type="match status" value="1"/>
</dbReference>
<evidence type="ECO:0000256" key="10">
    <source>
        <dbReference type="ARBA" id="ARBA00023212"/>
    </source>
</evidence>
<feature type="compositionally biased region" description="Polar residues" evidence="12">
    <location>
        <begin position="139"/>
        <end position="149"/>
    </location>
</feature>
<evidence type="ECO:0000313" key="14">
    <source>
        <dbReference type="EMBL" id="CAK8674419.1"/>
    </source>
</evidence>
<evidence type="ECO:0000256" key="6">
    <source>
        <dbReference type="ARBA" id="ARBA00022902"/>
    </source>
</evidence>
<dbReference type="Gene3D" id="2.30.42.10">
    <property type="match status" value="1"/>
</dbReference>
<evidence type="ECO:0000256" key="7">
    <source>
        <dbReference type="ARBA" id="ARBA00023018"/>
    </source>
</evidence>
<dbReference type="SUPFAM" id="SSF50156">
    <property type="entry name" value="PDZ domain-like"/>
    <property type="match status" value="1"/>
</dbReference>
<feature type="compositionally biased region" description="Polar residues" evidence="12">
    <location>
        <begin position="510"/>
        <end position="529"/>
    </location>
</feature>
<feature type="region of interest" description="Disordered" evidence="12">
    <location>
        <begin position="302"/>
        <end position="339"/>
    </location>
</feature>
<keyword evidence="15" id="KW-1185">Reference proteome</keyword>
<dbReference type="PROSITE" id="PS50106">
    <property type="entry name" value="PDZ"/>
    <property type="match status" value="1"/>
</dbReference>
<dbReference type="PANTHER" id="PTHR16154">
    <property type="entry name" value="NEURABIN"/>
    <property type="match status" value="1"/>
</dbReference>
<sequence length="1072" mass="117415">MAASVMVSSPTHRGKCSRRFSALQESLVKEIGVSNEDDSFGSHVSKIRSKFLHNADAGMSADAKTTNGASEAVSRREKFSTAKKVFETLGSTPVKYPPPQIQRKSSGAGNPSPQSPPSATSDATWPTFSHEECNKAVSPPSSTTDSVDNSPKHEVRGRNRQARPKNLPARVESVDSLIRSPSSEREVIVIEHTSNRSRPNTKRQPAEERGRHISEIISTFEKRSQSTDRNDKLRYRNRNRPTSPTKGAPPNLFRRPPTPGAPDQLRSRPNSMILLESDTSSVYIHKYLEAVTGDAKNSEQCLSSLDSESTSPLKKALPNSFKEEDQNKPSISSHSDSNDSVFISTFNSASSTPVSAIPSGARPPANSFASLPSGSKVRPPTHRNSPNTISEVVGEKLSQYQDPDVEKVALVTPTSRHSSSSSSSDEEAMDYKTPRGVTHHSIENKTTTRPSSNPSVDESTSDEPSIPSPKLPLSESAPVMLVDTGHYQTPKPYPKDTILLKQTSEDHLQKQSQASYESDSFLEKSNLSQQSPLTNSIFNALGLKESELSYNDTQVDHTPSEHREVHHENDRNGVPLRAPDIIDENSTRLSPPEPKSPGYEDEIDDHSSDAESDDDGPTSYQINDVADKEEEYVDSYIEQGINDGEGKESTSSMSNEEHDQGEDSPIMTDDKGLYYYEIEGLAADPSSSDECPDSHLPCKVSFSQEPIQVFLTYSTTDYDRCNDDVDPVSASAEYELEKRVEQMDVFDVEIEKGPGGLGLSIIGMGVGADAGLEKLGIFIKTITPDGAADKDGRIMVNDQIIEVDGNSLVGVTQAYAGSVLRNTNGFVRFKIGREKEGIEDSEVARLIQQSLQQEKMEHSQEYDAQSESAGGEENAGHDASSWEQLDQALLSNDVKPIPSARKNIPSECSHVHGRQMVHRDSFDFLKFKSHQPNSAKEMNTANCEQNSDLQNDGYDGLRMLSGEGQRENVRPERADDINSTTEVVRKEDAIKAPGRVQSDTVLLVQSESNHLNEIVVSRTWNNSNSAGLVRKSSDDTAGAGVAINSTVQRRSSLKNCRAGFVRSTVAVFNKQD</sequence>
<keyword evidence="4" id="KW-0597">Phosphoprotein</keyword>
<evidence type="ECO:0000256" key="8">
    <source>
        <dbReference type="ARBA" id="ARBA00023054"/>
    </source>
</evidence>
<feature type="compositionally biased region" description="Basic and acidic residues" evidence="12">
    <location>
        <begin position="73"/>
        <end position="86"/>
    </location>
</feature>
<proteinExistence type="predicted"/>
<feature type="region of interest" description="Disordered" evidence="12">
    <location>
        <begin position="352"/>
        <end position="476"/>
    </location>
</feature>
<feature type="compositionally biased region" description="Basic and acidic residues" evidence="12">
    <location>
        <begin position="554"/>
        <end position="571"/>
    </location>
</feature>
<feature type="compositionally biased region" description="Polar residues" evidence="12">
    <location>
        <begin position="102"/>
        <end position="127"/>
    </location>
</feature>
<feature type="region of interest" description="Disordered" evidence="12">
    <location>
        <begin position="852"/>
        <end position="881"/>
    </location>
</feature>
<dbReference type="Pfam" id="PF00595">
    <property type="entry name" value="PDZ"/>
    <property type="match status" value="1"/>
</dbReference>
<feature type="region of interest" description="Disordered" evidence="12">
    <location>
        <begin position="56"/>
        <end position="270"/>
    </location>
</feature>
<keyword evidence="9" id="KW-0009">Actin-binding</keyword>
<organism evidence="14 15">
    <name type="scientific">Clavelina lepadiformis</name>
    <name type="common">Light-bulb sea squirt</name>
    <name type="synonym">Ascidia lepadiformis</name>
    <dbReference type="NCBI Taxonomy" id="159417"/>
    <lineage>
        <taxon>Eukaryota</taxon>
        <taxon>Metazoa</taxon>
        <taxon>Chordata</taxon>
        <taxon>Tunicata</taxon>
        <taxon>Ascidiacea</taxon>
        <taxon>Aplousobranchia</taxon>
        <taxon>Clavelinidae</taxon>
        <taxon>Clavelina</taxon>
    </lineage>
</organism>
<feature type="compositionally biased region" description="Basic and acidic residues" evidence="12">
    <location>
        <begin position="204"/>
        <end position="234"/>
    </location>
</feature>
<dbReference type="PANTHER" id="PTHR16154:SF6">
    <property type="entry name" value="SPINOPHILIN, ISOFORM J"/>
    <property type="match status" value="1"/>
</dbReference>
<evidence type="ECO:0000256" key="9">
    <source>
        <dbReference type="ARBA" id="ARBA00023203"/>
    </source>
</evidence>
<feature type="region of interest" description="Disordered" evidence="12">
    <location>
        <begin position="506"/>
        <end position="529"/>
    </location>
</feature>
<protein>
    <recommendedName>
        <fullName evidence="13">PDZ domain-containing protein</fullName>
    </recommendedName>
</protein>
<gene>
    <name evidence="14" type="ORF">CVLEPA_LOCUS4119</name>
</gene>
<evidence type="ECO:0000256" key="1">
    <source>
        <dbReference type="ARBA" id="ARBA00004245"/>
    </source>
</evidence>
<evidence type="ECO:0000259" key="13">
    <source>
        <dbReference type="PROSITE" id="PS50106"/>
    </source>
</evidence>
<dbReference type="InterPro" id="IPR001478">
    <property type="entry name" value="PDZ"/>
</dbReference>
<evidence type="ECO:0000256" key="4">
    <source>
        <dbReference type="ARBA" id="ARBA00022553"/>
    </source>
</evidence>
<keyword evidence="3" id="KW-0963">Cytoplasm</keyword>
<evidence type="ECO:0000256" key="5">
    <source>
        <dbReference type="ARBA" id="ARBA00022782"/>
    </source>
</evidence>
<feature type="compositionally biased region" description="Low complexity" evidence="12">
    <location>
        <begin position="330"/>
        <end position="339"/>
    </location>
</feature>
<dbReference type="Pfam" id="PF17817">
    <property type="entry name" value="PDZ_5"/>
    <property type="match status" value="1"/>
</dbReference>
<evidence type="ECO:0000256" key="3">
    <source>
        <dbReference type="ARBA" id="ARBA00022490"/>
    </source>
</evidence>
<evidence type="ECO:0000313" key="15">
    <source>
        <dbReference type="Proteomes" id="UP001642483"/>
    </source>
</evidence>
<dbReference type="InterPro" id="IPR043446">
    <property type="entry name" value="Neurabin-like"/>
</dbReference>
<dbReference type="EMBL" id="CAWYQH010000013">
    <property type="protein sequence ID" value="CAK8674419.1"/>
    <property type="molecule type" value="Genomic_DNA"/>
</dbReference>
<feature type="region of interest" description="Disordered" evidence="12">
    <location>
        <begin position="641"/>
        <end position="668"/>
    </location>
</feature>
<accession>A0ABP0F7L1</accession>
<evidence type="ECO:0000256" key="2">
    <source>
        <dbReference type="ARBA" id="ARBA00022473"/>
    </source>
</evidence>
<dbReference type="CDD" id="cd06790">
    <property type="entry name" value="PDZ_neurabin-like"/>
    <property type="match status" value="1"/>
</dbReference>
<feature type="compositionally biased region" description="Polar residues" evidence="12">
    <location>
        <begin position="444"/>
        <end position="458"/>
    </location>
</feature>
<evidence type="ECO:0000256" key="11">
    <source>
        <dbReference type="ARBA" id="ARBA00034103"/>
    </source>
</evidence>
<dbReference type="Proteomes" id="UP001642483">
    <property type="component" value="Unassembled WGS sequence"/>
</dbReference>
<feature type="domain" description="PDZ" evidence="13">
    <location>
        <begin position="747"/>
        <end position="835"/>
    </location>
</feature>
<keyword evidence="10" id="KW-0206">Cytoskeleton</keyword>
<keyword evidence="5" id="KW-0221">Differentiation</keyword>
<comment type="subcellular location">
    <subcellularLocation>
        <location evidence="1">Cytoplasm</location>
        <location evidence="1">Cytoskeleton</location>
    </subcellularLocation>
    <subcellularLocation>
        <location evidence="11">Synapse</location>
    </subcellularLocation>
</comment>
<feature type="compositionally biased region" description="Acidic residues" evidence="12">
    <location>
        <begin position="599"/>
        <end position="616"/>
    </location>
</feature>
<feature type="compositionally biased region" description="Polar residues" evidence="12">
    <location>
        <begin position="302"/>
        <end position="312"/>
    </location>
</feature>
<dbReference type="InterPro" id="IPR036034">
    <property type="entry name" value="PDZ_sf"/>
</dbReference>
<dbReference type="InterPro" id="IPR040645">
    <property type="entry name" value="Neurabin-1/2_PDZ"/>
</dbReference>
<keyword evidence="7" id="KW-0770">Synapse</keyword>